<dbReference type="SUPFAM" id="SSF51445">
    <property type="entry name" value="(Trans)glycosidases"/>
    <property type="match status" value="1"/>
</dbReference>
<comment type="caution">
    <text evidence="3">The sequence shown here is derived from an EMBL/GenBank/DDBJ whole genome shotgun (WGS) entry which is preliminary data.</text>
</comment>
<dbReference type="Pfam" id="PF02638">
    <property type="entry name" value="GHL10"/>
    <property type="match status" value="1"/>
</dbReference>
<dbReference type="PANTHER" id="PTHR43405:SF1">
    <property type="entry name" value="GLYCOSYL HYDROLASE DIGH"/>
    <property type="match status" value="1"/>
</dbReference>
<dbReference type="Gene3D" id="3.20.20.80">
    <property type="entry name" value="Glycosidases"/>
    <property type="match status" value="1"/>
</dbReference>
<dbReference type="InterPro" id="IPR052177">
    <property type="entry name" value="Divisome_Glycosyl_Hydrolase"/>
</dbReference>
<dbReference type="AlphaFoldDB" id="A0A852ZTB7"/>
<evidence type="ECO:0000313" key="4">
    <source>
        <dbReference type="Proteomes" id="UP000567795"/>
    </source>
</evidence>
<dbReference type="EMBL" id="JACBZD010000001">
    <property type="protein sequence ID" value="NYI04034.1"/>
    <property type="molecule type" value="Genomic_DNA"/>
</dbReference>
<dbReference type="InterPro" id="IPR003790">
    <property type="entry name" value="GHL10"/>
</dbReference>
<reference evidence="3 4" key="1">
    <citation type="submission" date="2020-07" db="EMBL/GenBank/DDBJ databases">
        <title>Sequencing the genomes of 1000 actinobacteria strains.</title>
        <authorList>
            <person name="Klenk H.-P."/>
        </authorList>
    </citation>
    <scope>NUCLEOTIDE SEQUENCE [LARGE SCALE GENOMIC DNA]</scope>
    <source>
        <strain evidence="3 4">DSM 42178</strain>
    </source>
</reference>
<keyword evidence="3" id="KW-0449">Lipoprotein</keyword>
<proteinExistence type="predicted"/>
<evidence type="ECO:0000259" key="2">
    <source>
        <dbReference type="Pfam" id="PF02638"/>
    </source>
</evidence>
<keyword evidence="1" id="KW-0732">Signal</keyword>
<dbReference type="InterPro" id="IPR017853">
    <property type="entry name" value="GH"/>
</dbReference>
<dbReference type="Proteomes" id="UP000567795">
    <property type="component" value="Unassembled WGS sequence"/>
</dbReference>
<dbReference type="PANTHER" id="PTHR43405">
    <property type="entry name" value="GLYCOSYL HYDROLASE DIGH"/>
    <property type="match status" value="1"/>
</dbReference>
<keyword evidence="4" id="KW-1185">Reference proteome</keyword>
<feature type="domain" description="Glycosyl hydrolase-like 10" evidence="2">
    <location>
        <begin position="39"/>
        <end position="356"/>
    </location>
</feature>
<evidence type="ECO:0000313" key="3">
    <source>
        <dbReference type="EMBL" id="NYI04034.1"/>
    </source>
</evidence>
<name>A0A852ZTB7_9ACTN</name>
<sequence>MATVGALGAALLGGAGLWRLGPQGAVAATRSAVPPSGEEMRGTWVATTGNLNWPSRPGLPVEEQRAELDAWLDLAVRHRMNTVVLQVRANADTLWPSALEPWSAVLTGTQGQDPGWDPLGHAVEQAHARGLELHAWFNPYRIAAHDDPDRLAEDHPARLHPEWVIAYQGKLYYDPGRPEVQRHVRDVVLEVAHAYPVDAVHWDDYFYPQETGGVPFGDDASWESHGQGFEDRAAWRRDNVNTLVRETGREVRAVREGLRFGISPSGVWRNASADPRGSDTQAFASYDDLHADSRRWVRKEWIDYVVPQVYWEIGHSAADYDTVVRWWAEQVRDTSVQLAIGEAVYKVGAAGQPAAWHDAGELSRHLELAGTLAEVRGHVLFSAGDVRRDPLGAVTRMVDEHWS</sequence>
<protein>
    <submittedName>
        <fullName evidence="3">Uncharacterized lipoprotein YddW (UPF0748 family)</fullName>
    </submittedName>
</protein>
<gene>
    <name evidence="3" type="ORF">FHU37_000977</name>
</gene>
<organism evidence="3 4">
    <name type="scientific">Allostreptomyces psammosilenae</name>
    <dbReference type="NCBI Taxonomy" id="1892865"/>
    <lineage>
        <taxon>Bacteria</taxon>
        <taxon>Bacillati</taxon>
        <taxon>Actinomycetota</taxon>
        <taxon>Actinomycetes</taxon>
        <taxon>Kitasatosporales</taxon>
        <taxon>Streptomycetaceae</taxon>
        <taxon>Allostreptomyces</taxon>
    </lineage>
</organism>
<evidence type="ECO:0000256" key="1">
    <source>
        <dbReference type="ARBA" id="ARBA00022729"/>
    </source>
</evidence>
<accession>A0A852ZTB7</accession>